<keyword evidence="8" id="KW-1185">Reference proteome</keyword>
<protein>
    <recommendedName>
        <fullName evidence="6">C3H1-type domain-containing protein</fullName>
    </recommendedName>
</protein>
<dbReference type="SUPFAM" id="SSF90229">
    <property type="entry name" value="CCCH zinc finger"/>
    <property type="match status" value="1"/>
</dbReference>
<feature type="compositionally biased region" description="Polar residues" evidence="5">
    <location>
        <begin position="216"/>
        <end position="226"/>
    </location>
</feature>
<feature type="region of interest" description="Disordered" evidence="5">
    <location>
        <begin position="177"/>
        <end position="499"/>
    </location>
</feature>
<keyword evidence="1 4" id="KW-0479">Metal-binding</keyword>
<name>A0A8E2EB34_9PEZI</name>
<sequence>MVVCKYFRDGNCRFGDRCKFEHIPSSAPSGNRFAPLQNDRNQPSRSDFGARGGTQKQWPYSLDPKTVKDDLTTDRPVWPLSAYGPGRDAPRQLIEGALEVSPEEMRLQFYHAKAAGQEAQAVQMEGQLARQAQHQIDNALNNLDGACQYIADGANVHPNRIDFAKLTGPTTGIFSIDNRSRPNFDPWAQTGINGSQPQNPFSTHPSGKSSEPAGWPNSTFGKTPVNSHGFGQPGFSQPSFGRPAAPAAFGQPSGLSSNAGFGKPSMPGQTSAFGQPSVPGQASSFGQPSGPGQTSVWGKPSTPGQTPGFGQPSMPGQASGFGKPAFGQPSIPSGASPFGQLQPTGGQTPNSGPFPGNNQPTSTFGQPSTFGTPSGGFSQQSNPSPFNQPSTGISTNPFNQPASALPTAGLFSRSTGPPSTGIFGQPSTAAPAPNAFNQPSISPSSGVFGQPSTTASNNAIGRPSPLAGVGASTATPQEPMSATMTSPTGPPDGPASAASGIATYTTRDAQGRLTSFKGQPVRYINNLPYYQRHASTGFSPAKDAKENWERIWCTEGRGAANQPVEGRPEEYAGEVGKALEVAYRVVKETGRFPVDESVGYAIMPEVPPRREWVGFDL</sequence>
<dbReference type="InterPro" id="IPR036855">
    <property type="entry name" value="Znf_CCCH_sf"/>
</dbReference>
<evidence type="ECO:0000256" key="2">
    <source>
        <dbReference type="ARBA" id="ARBA00022771"/>
    </source>
</evidence>
<organism evidence="7 8">
    <name type="scientific">Lepidopterella palustris CBS 459.81</name>
    <dbReference type="NCBI Taxonomy" id="1314670"/>
    <lineage>
        <taxon>Eukaryota</taxon>
        <taxon>Fungi</taxon>
        <taxon>Dikarya</taxon>
        <taxon>Ascomycota</taxon>
        <taxon>Pezizomycotina</taxon>
        <taxon>Dothideomycetes</taxon>
        <taxon>Pleosporomycetidae</taxon>
        <taxon>Mytilinidiales</taxon>
        <taxon>Argynnaceae</taxon>
        <taxon>Lepidopterella</taxon>
    </lineage>
</organism>
<dbReference type="InterPro" id="IPR000571">
    <property type="entry name" value="Znf_CCCH"/>
</dbReference>
<dbReference type="Proteomes" id="UP000250266">
    <property type="component" value="Unassembled WGS sequence"/>
</dbReference>
<dbReference type="GO" id="GO:0005634">
    <property type="term" value="C:nucleus"/>
    <property type="evidence" value="ECO:0007669"/>
    <property type="project" value="TreeGrafter"/>
</dbReference>
<feature type="compositionally biased region" description="Polar residues" evidence="5">
    <location>
        <begin position="339"/>
        <end position="402"/>
    </location>
</feature>
<dbReference type="EMBL" id="KV744950">
    <property type="protein sequence ID" value="OCK80667.1"/>
    <property type="molecule type" value="Genomic_DNA"/>
</dbReference>
<dbReference type="PANTHER" id="PTHR21099:SF2">
    <property type="entry name" value="SI:CH211-113E8.11"/>
    <property type="match status" value="1"/>
</dbReference>
<evidence type="ECO:0000256" key="3">
    <source>
        <dbReference type="ARBA" id="ARBA00022833"/>
    </source>
</evidence>
<reference evidence="7 8" key="1">
    <citation type="journal article" date="2016" name="Nat. Commun.">
        <title>Ectomycorrhizal ecology is imprinted in the genome of the dominant symbiotic fungus Cenococcum geophilum.</title>
        <authorList>
            <consortium name="DOE Joint Genome Institute"/>
            <person name="Peter M."/>
            <person name="Kohler A."/>
            <person name="Ohm R.A."/>
            <person name="Kuo A."/>
            <person name="Krutzmann J."/>
            <person name="Morin E."/>
            <person name="Arend M."/>
            <person name="Barry K.W."/>
            <person name="Binder M."/>
            <person name="Choi C."/>
            <person name="Clum A."/>
            <person name="Copeland A."/>
            <person name="Grisel N."/>
            <person name="Haridas S."/>
            <person name="Kipfer T."/>
            <person name="LaButti K."/>
            <person name="Lindquist E."/>
            <person name="Lipzen A."/>
            <person name="Maire R."/>
            <person name="Meier B."/>
            <person name="Mihaltcheva S."/>
            <person name="Molinier V."/>
            <person name="Murat C."/>
            <person name="Poggeler S."/>
            <person name="Quandt C.A."/>
            <person name="Sperisen C."/>
            <person name="Tritt A."/>
            <person name="Tisserant E."/>
            <person name="Crous P.W."/>
            <person name="Henrissat B."/>
            <person name="Nehls U."/>
            <person name="Egli S."/>
            <person name="Spatafora J.W."/>
            <person name="Grigoriev I.V."/>
            <person name="Martin F.M."/>
        </authorList>
    </citation>
    <scope>NUCLEOTIDE SEQUENCE [LARGE SCALE GENOMIC DNA]</scope>
    <source>
        <strain evidence="7 8">CBS 459.81</strain>
    </source>
</reference>
<feature type="compositionally biased region" description="Polar residues" evidence="5">
    <location>
        <begin position="190"/>
        <end position="209"/>
    </location>
</feature>
<dbReference type="CDD" id="cd23954">
    <property type="entry name" value="AMO1_CTD"/>
    <property type="match status" value="1"/>
</dbReference>
<evidence type="ECO:0000256" key="1">
    <source>
        <dbReference type="ARBA" id="ARBA00022723"/>
    </source>
</evidence>
<evidence type="ECO:0000256" key="4">
    <source>
        <dbReference type="PROSITE-ProRule" id="PRU00723"/>
    </source>
</evidence>
<evidence type="ECO:0000256" key="5">
    <source>
        <dbReference type="SAM" id="MobiDB-lite"/>
    </source>
</evidence>
<keyword evidence="3 4" id="KW-0862">Zinc</keyword>
<evidence type="ECO:0000313" key="8">
    <source>
        <dbReference type="Proteomes" id="UP000250266"/>
    </source>
</evidence>
<feature type="region of interest" description="Disordered" evidence="5">
    <location>
        <begin position="26"/>
        <end position="68"/>
    </location>
</feature>
<evidence type="ECO:0000259" key="6">
    <source>
        <dbReference type="PROSITE" id="PS50103"/>
    </source>
</evidence>
<dbReference type="Pfam" id="PF18044">
    <property type="entry name" value="zf-CCCH_4"/>
    <property type="match status" value="1"/>
</dbReference>
<feature type="zinc finger region" description="C3H1-type" evidence="4">
    <location>
        <begin position="1"/>
        <end position="25"/>
    </location>
</feature>
<feature type="compositionally biased region" description="Polar residues" evidence="5">
    <location>
        <begin position="267"/>
        <end position="296"/>
    </location>
</feature>
<keyword evidence="2 4" id="KW-0863">Zinc-finger</keyword>
<feature type="domain" description="C3H1-type" evidence="6">
    <location>
        <begin position="1"/>
        <end position="25"/>
    </location>
</feature>
<dbReference type="AlphaFoldDB" id="A0A8E2EB34"/>
<dbReference type="SMART" id="SM00356">
    <property type="entry name" value="ZnF_C3H1"/>
    <property type="match status" value="1"/>
</dbReference>
<dbReference type="Gene3D" id="4.10.1000.10">
    <property type="entry name" value="Zinc finger, CCCH-type"/>
    <property type="match status" value="1"/>
</dbReference>
<dbReference type="GO" id="GO:0008270">
    <property type="term" value="F:zinc ion binding"/>
    <property type="evidence" value="ECO:0007669"/>
    <property type="project" value="UniProtKB-KW"/>
</dbReference>
<dbReference type="InterPro" id="IPR041367">
    <property type="entry name" value="Znf-CCCH_4"/>
</dbReference>
<feature type="compositionally biased region" description="Polar residues" evidence="5">
    <location>
        <begin position="435"/>
        <end position="459"/>
    </location>
</feature>
<proteinExistence type="predicted"/>
<gene>
    <name evidence="7" type="ORF">K432DRAFT_442969</name>
</gene>
<accession>A0A8E2EB34</accession>
<evidence type="ECO:0000313" key="7">
    <source>
        <dbReference type="EMBL" id="OCK80667.1"/>
    </source>
</evidence>
<dbReference type="PROSITE" id="PS50103">
    <property type="entry name" value="ZF_C3H1"/>
    <property type="match status" value="1"/>
</dbReference>
<dbReference type="PANTHER" id="PTHR21099">
    <property type="entry name" value="RAD201"/>
    <property type="match status" value="1"/>
</dbReference>
<feature type="compositionally biased region" description="Polar residues" evidence="5">
    <location>
        <begin position="472"/>
        <end position="487"/>
    </location>
</feature>
<dbReference type="OrthoDB" id="20729at2759"/>